<dbReference type="Pfam" id="PF01476">
    <property type="entry name" value="LysM"/>
    <property type="match status" value="1"/>
</dbReference>
<dbReference type="RefSeq" id="WP_047579312.1">
    <property type="nucleotide sequence ID" value="NZ_JPQT01000152.1"/>
</dbReference>
<dbReference type="Proteomes" id="UP000028643">
    <property type="component" value="Unassembled WGS sequence"/>
</dbReference>
<dbReference type="SMART" id="SM00257">
    <property type="entry name" value="LysM"/>
    <property type="match status" value="1"/>
</dbReference>
<accession>A0A085UPK4</accession>
<dbReference type="InterPro" id="IPR018392">
    <property type="entry name" value="LysM"/>
</dbReference>
<name>A0A085UPK4_PSESX</name>
<dbReference type="PATRIC" id="fig|317.174.peg.5813"/>
<dbReference type="EMBL" id="JPQT01000152">
    <property type="protein sequence ID" value="KFE45117.1"/>
    <property type="molecule type" value="Genomic_DNA"/>
</dbReference>
<evidence type="ECO:0000313" key="3">
    <source>
        <dbReference type="Proteomes" id="UP000028643"/>
    </source>
</evidence>
<protein>
    <recommendedName>
        <fullName evidence="1">LysM domain-containing protein</fullName>
    </recommendedName>
</protein>
<evidence type="ECO:0000313" key="2">
    <source>
        <dbReference type="EMBL" id="KFE45117.1"/>
    </source>
</evidence>
<sequence length="1094" mass="123651">MNTQTYIVQQGDTLSTLAQRLGSSVSQLRELNPFISNPNYIRAGWTLQIPAPGSEVAATELEPPVTKVLKLEPTPESAEHGTTNFCGEQDCNKSNHYYDILYEVGQDSFWLMREHTLDVLVKAADKLKKAVVTTDADSRLKALDERGLMEFFLEPKLSSFLDAAKSQRYHELEKKLNELGDEIRQIGSLETSAFGREYMCKPRFAVHTPADLERKKIHFREMDDERRVLKADAEQQALKEGYSFVGTELFSPEAIEMGRIREVYLKQRQNLIDGKIPDFKQEEIDQFRKVHAKLLADLDAGKYDPNNNLAEWVRESESLFRYSEFTKTLMRAAAYGIALPEFALHHPDEDISWGIKRYRDYHQLLKNKADLEKNIETSFDTWLRVGRQQPPGSLFEEERRQWQDLENKEKALKQDAEDIIRARKPALHLLWNPEAFEPKPVQRLVRSNFPLREISVPTERARLSHLSFKDLRNSLGTQAQKTLQEDLAKIAAKAGNPNFNIDAGNLSDGHALDYWFIHMDARRLKIQDDWFDTSGFFAPARFKAYLKAQGFYIENLRDDAEFEAWGNGLKQMLFKKNPLGPLRLVDNSPQARLIRCLTPAQSNLHSGATAKGFELSLNKGASASVEAFLDINLARGEVELLQFELPKRTQTTSVKAKYTNFNQQVAEVDLGRFCLEGGIKAWGFAGASMLLSANMALKPSDSKHDVELDTSRDAQRGITRVDIHGLPNVRADEVISANLNLFAGVQAGIKISGSLQWAPPKDLLTARSVQTYNELDPSKKDWLAVASLGANLSAAAGVGGKGEFSLSLQNGQIILRLKAALIAGVGADGDFSFVLGYKALVHFLDIFNRELIKNEYHKLDWIMPEAFEYFAKAQVLHAVGVNLQWLFLLGYNKVNSLYDAMTAGDLAGAMAHTIELNKDNEEVLTWFTMLSPEGLGALLNTLVQQPKEFEIRTLDLSIGSEELKASKILKVTEAESHLLQQRAIELVLRTIVTRAKSKAFSKYGCHNTIELAKEHFYEATLRFAAFAKSDKPNEIHLLNVERLDKFMAENLFSEKTVNIEMRESYKAQRCVLGPPMGNECRFVDILDMFDERTI</sequence>
<dbReference type="AlphaFoldDB" id="A0A085UPK4"/>
<evidence type="ECO:0000259" key="1">
    <source>
        <dbReference type="PROSITE" id="PS51782"/>
    </source>
</evidence>
<gene>
    <name evidence="2" type="ORF">IV02_28455</name>
</gene>
<comment type="caution">
    <text evidence="2">The sequence shown here is derived from an EMBL/GenBank/DDBJ whole genome shotgun (WGS) entry which is preliminary data.</text>
</comment>
<dbReference type="SUPFAM" id="SSF54106">
    <property type="entry name" value="LysM domain"/>
    <property type="match status" value="1"/>
</dbReference>
<dbReference type="InterPro" id="IPR036779">
    <property type="entry name" value="LysM_dom_sf"/>
</dbReference>
<organism evidence="2 3">
    <name type="scientific">Pseudomonas syringae</name>
    <dbReference type="NCBI Taxonomy" id="317"/>
    <lineage>
        <taxon>Bacteria</taxon>
        <taxon>Pseudomonadati</taxon>
        <taxon>Pseudomonadota</taxon>
        <taxon>Gammaproteobacteria</taxon>
        <taxon>Pseudomonadales</taxon>
        <taxon>Pseudomonadaceae</taxon>
        <taxon>Pseudomonas</taxon>
    </lineage>
</organism>
<dbReference type="PROSITE" id="PS51782">
    <property type="entry name" value="LYSM"/>
    <property type="match status" value="1"/>
</dbReference>
<dbReference type="CDD" id="cd00118">
    <property type="entry name" value="LysM"/>
    <property type="match status" value="1"/>
</dbReference>
<proteinExistence type="predicted"/>
<feature type="domain" description="LysM" evidence="1">
    <location>
        <begin position="4"/>
        <end position="49"/>
    </location>
</feature>
<reference evidence="2 3" key="1">
    <citation type="submission" date="2014-07" db="EMBL/GenBank/DDBJ databases">
        <title>Draft Genome Sequences of Environmental Pseudomonas syringae strains.</title>
        <authorList>
            <person name="Baltrus D.A."/>
            <person name="Berge O."/>
            <person name="Morris C."/>
        </authorList>
    </citation>
    <scope>NUCLEOTIDE SEQUENCE [LARGE SCALE GENOMIC DNA]</scope>
    <source>
        <strain evidence="2 3">CEB003</strain>
    </source>
</reference>
<dbReference type="Gene3D" id="3.10.350.10">
    <property type="entry name" value="LysM domain"/>
    <property type="match status" value="1"/>
</dbReference>